<reference evidence="5 6" key="1">
    <citation type="submission" date="2023-11" db="EMBL/GenBank/DDBJ databases">
        <title>Bacillus jintuensis, isolated from a mudflat on the Beibu Gulf coast.</title>
        <authorList>
            <person name="Li M."/>
        </authorList>
    </citation>
    <scope>NUCLEOTIDE SEQUENCE [LARGE SCALE GENOMIC DNA]</scope>
    <source>
        <strain evidence="5 6">31A1R</strain>
    </source>
</reference>
<keyword evidence="3 5" id="KW-0808">Transferase</keyword>
<keyword evidence="1 3" id="KW-0547">Nucleotide-binding</keyword>
<dbReference type="GO" id="GO:0004140">
    <property type="term" value="F:dephospho-CoA kinase activity"/>
    <property type="evidence" value="ECO:0007669"/>
    <property type="project" value="UniProtKB-EC"/>
</dbReference>
<comment type="catalytic activity">
    <reaction evidence="3">
        <text>3'-dephospho-CoA + ATP = ADP + CoA + H(+)</text>
        <dbReference type="Rhea" id="RHEA:18245"/>
        <dbReference type="ChEBI" id="CHEBI:15378"/>
        <dbReference type="ChEBI" id="CHEBI:30616"/>
        <dbReference type="ChEBI" id="CHEBI:57287"/>
        <dbReference type="ChEBI" id="CHEBI:57328"/>
        <dbReference type="ChEBI" id="CHEBI:456216"/>
        <dbReference type="EC" id="2.7.1.24"/>
    </reaction>
</comment>
<dbReference type="SUPFAM" id="SSF52540">
    <property type="entry name" value="P-loop containing nucleoside triphosphate hydrolases"/>
    <property type="match status" value="1"/>
</dbReference>
<dbReference type="Proteomes" id="UP001290455">
    <property type="component" value="Unassembled WGS sequence"/>
</dbReference>
<gene>
    <name evidence="3 5" type="primary">coaE</name>
    <name evidence="5" type="ORF">SM124_12010</name>
</gene>
<keyword evidence="3" id="KW-0173">Coenzyme A biosynthesis</keyword>
<protein>
    <recommendedName>
        <fullName evidence="3 4">Dephospho-CoA kinase</fullName>
        <ecNumber evidence="3 4">2.7.1.24</ecNumber>
    </recommendedName>
    <alternativeName>
        <fullName evidence="3">Dephosphocoenzyme A kinase</fullName>
    </alternativeName>
</protein>
<dbReference type="RefSeq" id="WP_322446777.1">
    <property type="nucleotide sequence ID" value="NZ_JAXOFX010000007.1"/>
</dbReference>
<dbReference type="PANTHER" id="PTHR10695">
    <property type="entry name" value="DEPHOSPHO-COA KINASE-RELATED"/>
    <property type="match status" value="1"/>
</dbReference>
<dbReference type="Pfam" id="PF01121">
    <property type="entry name" value="CoaE"/>
    <property type="match status" value="1"/>
</dbReference>
<evidence type="ECO:0000256" key="2">
    <source>
        <dbReference type="ARBA" id="ARBA00022840"/>
    </source>
</evidence>
<evidence type="ECO:0000256" key="1">
    <source>
        <dbReference type="ARBA" id="ARBA00022741"/>
    </source>
</evidence>
<dbReference type="InterPro" id="IPR001977">
    <property type="entry name" value="Depp_CoAkinase"/>
</dbReference>
<dbReference type="InterPro" id="IPR027417">
    <property type="entry name" value="P-loop_NTPase"/>
</dbReference>
<comment type="subcellular location">
    <subcellularLocation>
        <location evidence="3">Cytoplasm</location>
    </subcellularLocation>
</comment>
<keyword evidence="3" id="KW-0963">Cytoplasm</keyword>
<dbReference type="NCBIfam" id="TIGR00152">
    <property type="entry name" value="dephospho-CoA kinase"/>
    <property type="match status" value="1"/>
</dbReference>
<accession>A0ABU5IZ81</accession>
<comment type="function">
    <text evidence="3">Catalyzes the phosphorylation of the 3'-hydroxyl group of dephosphocoenzyme A to form coenzyme A.</text>
</comment>
<keyword evidence="6" id="KW-1185">Reference proteome</keyword>
<dbReference type="HAMAP" id="MF_00376">
    <property type="entry name" value="Dephospho_CoA_kinase"/>
    <property type="match status" value="1"/>
</dbReference>
<dbReference type="PROSITE" id="PS51219">
    <property type="entry name" value="DPCK"/>
    <property type="match status" value="1"/>
</dbReference>
<organism evidence="5 6">
    <name type="scientific">Robertmurraya mangrovi</name>
    <dbReference type="NCBI Taxonomy" id="3098077"/>
    <lineage>
        <taxon>Bacteria</taxon>
        <taxon>Bacillati</taxon>
        <taxon>Bacillota</taxon>
        <taxon>Bacilli</taxon>
        <taxon>Bacillales</taxon>
        <taxon>Bacillaceae</taxon>
        <taxon>Robertmurraya</taxon>
    </lineage>
</organism>
<evidence type="ECO:0000313" key="6">
    <source>
        <dbReference type="Proteomes" id="UP001290455"/>
    </source>
</evidence>
<keyword evidence="3 5" id="KW-0418">Kinase</keyword>
<name>A0ABU5IZ81_9BACI</name>
<comment type="similarity">
    <text evidence="3">Belongs to the CoaE family.</text>
</comment>
<evidence type="ECO:0000313" key="5">
    <source>
        <dbReference type="EMBL" id="MDZ5472474.1"/>
    </source>
</evidence>
<evidence type="ECO:0000256" key="3">
    <source>
        <dbReference type="HAMAP-Rule" id="MF_00376"/>
    </source>
</evidence>
<dbReference type="Gene3D" id="3.40.50.300">
    <property type="entry name" value="P-loop containing nucleotide triphosphate hydrolases"/>
    <property type="match status" value="1"/>
</dbReference>
<proteinExistence type="inferred from homology"/>
<dbReference type="PANTHER" id="PTHR10695:SF46">
    <property type="entry name" value="BIFUNCTIONAL COENZYME A SYNTHASE-RELATED"/>
    <property type="match status" value="1"/>
</dbReference>
<comment type="pathway">
    <text evidence="3">Cofactor biosynthesis; coenzyme A biosynthesis; CoA from (R)-pantothenate: step 5/5.</text>
</comment>
<evidence type="ECO:0000256" key="4">
    <source>
        <dbReference type="NCBIfam" id="TIGR00152"/>
    </source>
</evidence>
<keyword evidence="2 3" id="KW-0067">ATP-binding</keyword>
<dbReference type="CDD" id="cd02022">
    <property type="entry name" value="DPCK"/>
    <property type="match status" value="1"/>
</dbReference>
<sequence>MSLIIGLTGGIASGKSTISNMLKEKGIPVIDADVEARLAVEIGEPAYEEIVSYFGREILNEDHTIDRAKLGAIIFNNEEKRLKLNSIVHPAVRKHMTEKKEREIEKGSNIIVLDIPLLFESKLTYMVDKVLLVYVSEEVQLQRLMNRNQLTEDEATARVLSQMPLKDKLQLADAVIDNNGTIQQSEDQLNHILSKWNN</sequence>
<dbReference type="EMBL" id="JAXOFX010000007">
    <property type="protein sequence ID" value="MDZ5472474.1"/>
    <property type="molecule type" value="Genomic_DNA"/>
</dbReference>
<comment type="caution">
    <text evidence="5">The sequence shown here is derived from an EMBL/GenBank/DDBJ whole genome shotgun (WGS) entry which is preliminary data.</text>
</comment>
<dbReference type="EC" id="2.7.1.24" evidence="3 4"/>
<feature type="binding site" evidence="3">
    <location>
        <begin position="12"/>
        <end position="17"/>
    </location>
    <ligand>
        <name>ATP</name>
        <dbReference type="ChEBI" id="CHEBI:30616"/>
    </ligand>
</feature>